<protein>
    <recommendedName>
        <fullName evidence="3">Syntaxin N-terminal domain-containing protein</fullName>
    </recommendedName>
</protein>
<organism evidence="1 2">
    <name type="scientific">Pleurodeles waltl</name>
    <name type="common">Iberian ribbed newt</name>
    <dbReference type="NCBI Taxonomy" id="8319"/>
    <lineage>
        <taxon>Eukaryota</taxon>
        <taxon>Metazoa</taxon>
        <taxon>Chordata</taxon>
        <taxon>Craniata</taxon>
        <taxon>Vertebrata</taxon>
        <taxon>Euteleostomi</taxon>
        <taxon>Amphibia</taxon>
        <taxon>Batrachia</taxon>
        <taxon>Caudata</taxon>
        <taxon>Salamandroidea</taxon>
        <taxon>Salamandridae</taxon>
        <taxon>Pleurodelinae</taxon>
        <taxon>Pleurodeles</taxon>
    </lineage>
</organism>
<reference evidence="1" key="1">
    <citation type="journal article" date="2022" name="bioRxiv">
        <title>Sequencing and chromosome-scale assembly of the giantPleurodeles waltlgenome.</title>
        <authorList>
            <person name="Brown T."/>
            <person name="Elewa A."/>
            <person name="Iarovenko S."/>
            <person name="Subramanian E."/>
            <person name="Araus A.J."/>
            <person name="Petzold A."/>
            <person name="Susuki M."/>
            <person name="Suzuki K.-i.T."/>
            <person name="Hayashi T."/>
            <person name="Toyoda A."/>
            <person name="Oliveira C."/>
            <person name="Osipova E."/>
            <person name="Leigh N.D."/>
            <person name="Simon A."/>
            <person name="Yun M.H."/>
        </authorList>
    </citation>
    <scope>NUCLEOTIDE SEQUENCE</scope>
    <source>
        <strain evidence="1">20211129_DDA</strain>
        <tissue evidence="1">Liver</tissue>
    </source>
</reference>
<sequence>MDQGGTPDKEQTNGEVIPPSTLDIKNFILERNKAITKKIGGVAITVALLHQDMEKMKEHMKDLGTSADGVEEILGAHTSQLADQEIRLKLQEAKLAYIEDRSRCNNVRILGLQRTLSPHQ</sequence>
<accession>A0AAV7TPV2</accession>
<keyword evidence="2" id="KW-1185">Reference proteome</keyword>
<dbReference type="Proteomes" id="UP001066276">
    <property type="component" value="Chromosome 3_2"/>
</dbReference>
<evidence type="ECO:0008006" key="3">
    <source>
        <dbReference type="Google" id="ProtNLM"/>
    </source>
</evidence>
<evidence type="ECO:0000313" key="1">
    <source>
        <dbReference type="EMBL" id="KAJ1178475.1"/>
    </source>
</evidence>
<proteinExistence type="predicted"/>
<gene>
    <name evidence="1" type="ORF">NDU88_003721</name>
</gene>
<evidence type="ECO:0000313" key="2">
    <source>
        <dbReference type="Proteomes" id="UP001066276"/>
    </source>
</evidence>
<dbReference type="EMBL" id="JANPWB010000006">
    <property type="protein sequence ID" value="KAJ1178475.1"/>
    <property type="molecule type" value="Genomic_DNA"/>
</dbReference>
<comment type="caution">
    <text evidence="1">The sequence shown here is derived from an EMBL/GenBank/DDBJ whole genome shotgun (WGS) entry which is preliminary data.</text>
</comment>
<dbReference type="AlphaFoldDB" id="A0AAV7TPV2"/>
<name>A0AAV7TPV2_PLEWA</name>